<proteinExistence type="predicted"/>
<comment type="caution">
    <text evidence="1">The sequence shown here is derived from an EMBL/GenBank/DDBJ whole genome shotgun (WGS) entry which is preliminary data.</text>
</comment>
<gene>
    <name evidence="1" type="ORF">L6452_02029</name>
</gene>
<reference evidence="1 2" key="2">
    <citation type="journal article" date="2022" name="Mol. Ecol. Resour.">
        <title>The genomes of chicory, endive, great burdock and yacon provide insights into Asteraceae paleo-polyploidization history and plant inulin production.</title>
        <authorList>
            <person name="Fan W."/>
            <person name="Wang S."/>
            <person name="Wang H."/>
            <person name="Wang A."/>
            <person name="Jiang F."/>
            <person name="Liu H."/>
            <person name="Zhao H."/>
            <person name="Xu D."/>
            <person name="Zhang Y."/>
        </authorList>
    </citation>
    <scope>NUCLEOTIDE SEQUENCE [LARGE SCALE GENOMIC DNA]</scope>
    <source>
        <strain evidence="2">cv. Niubang</strain>
    </source>
</reference>
<protein>
    <submittedName>
        <fullName evidence="1">Uncharacterized protein</fullName>
    </submittedName>
</protein>
<name>A0ACB9FJ66_ARCLA</name>
<organism evidence="1 2">
    <name type="scientific">Arctium lappa</name>
    <name type="common">Greater burdock</name>
    <name type="synonym">Lappa major</name>
    <dbReference type="NCBI Taxonomy" id="4217"/>
    <lineage>
        <taxon>Eukaryota</taxon>
        <taxon>Viridiplantae</taxon>
        <taxon>Streptophyta</taxon>
        <taxon>Embryophyta</taxon>
        <taxon>Tracheophyta</taxon>
        <taxon>Spermatophyta</taxon>
        <taxon>Magnoliopsida</taxon>
        <taxon>eudicotyledons</taxon>
        <taxon>Gunneridae</taxon>
        <taxon>Pentapetalae</taxon>
        <taxon>asterids</taxon>
        <taxon>campanulids</taxon>
        <taxon>Asterales</taxon>
        <taxon>Asteraceae</taxon>
        <taxon>Carduoideae</taxon>
        <taxon>Cardueae</taxon>
        <taxon>Arctiinae</taxon>
        <taxon>Arctium</taxon>
    </lineage>
</organism>
<accession>A0ACB9FJ66</accession>
<dbReference type="EMBL" id="CM042047">
    <property type="protein sequence ID" value="KAI3770881.1"/>
    <property type="molecule type" value="Genomic_DNA"/>
</dbReference>
<evidence type="ECO:0000313" key="2">
    <source>
        <dbReference type="Proteomes" id="UP001055879"/>
    </source>
</evidence>
<dbReference type="Proteomes" id="UP001055879">
    <property type="component" value="Linkage Group LG01"/>
</dbReference>
<reference evidence="2" key="1">
    <citation type="journal article" date="2022" name="Mol. Ecol. Resour.">
        <title>The genomes of chicory, endive, great burdock and yacon provide insights into Asteraceae palaeo-polyploidization history and plant inulin production.</title>
        <authorList>
            <person name="Fan W."/>
            <person name="Wang S."/>
            <person name="Wang H."/>
            <person name="Wang A."/>
            <person name="Jiang F."/>
            <person name="Liu H."/>
            <person name="Zhao H."/>
            <person name="Xu D."/>
            <person name="Zhang Y."/>
        </authorList>
    </citation>
    <scope>NUCLEOTIDE SEQUENCE [LARGE SCALE GENOMIC DNA]</scope>
    <source>
        <strain evidence="2">cv. Niubang</strain>
    </source>
</reference>
<keyword evidence="2" id="KW-1185">Reference proteome</keyword>
<sequence>MDRSYEQLLSPLPLLLVLVASYSLVLMLARVALEQAFFDETGKVHKATVLSNLQLIFGLQSALLLKELYPFSMLQLYFLMLLWTLKYCGGSISSEMKPPKLLWVKDNLQESWSMIFRWMDLRDWLAYMATGDDNRSMCTTVCKWTYLGHAHMQLLVQQSISTQVHDIF</sequence>
<evidence type="ECO:0000313" key="1">
    <source>
        <dbReference type="EMBL" id="KAI3770881.1"/>
    </source>
</evidence>